<keyword evidence="6" id="KW-1185">Reference proteome</keyword>
<keyword evidence="3" id="KW-0443">Lipid metabolism</keyword>
<dbReference type="Proteomes" id="UP001209318">
    <property type="component" value="Unassembled WGS sequence"/>
</dbReference>
<sequence length="170" mass="18748">MLKVQEIRELIRLVDQSSIDEFTFENEGIKLIMKKNNLAEVRELSASLPVQVINTALPQAEQKPVEVSTPNVETKIEAPVITNPETAEEAKLHTITSPMVGTFYNAPSPGAEPYVKIGSPVTKETIVCIVEAMKLFNEIEADVEGEIAEILVEEGQLVEFGQPLFSVKVK</sequence>
<evidence type="ECO:0000256" key="1">
    <source>
        <dbReference type="ARBA" id="ARBA00017562"/>
    </source>
</evidence>
<keyword evidence="3" id="KW-0275">Fatty acid biosynthesis</keyword>
<dbReference type="PANTHER" id="PTHR45266:SF3">
    <property type="entry name" value="OXALOACETATE DECARBOXYLASE ALPHA CHAIN"/>
    <property type="match status" value="1"/>
</dbReference>
<dbReference type="PROSITE" id="PS50968">
    <property type="entry name" value="BIOTINYL_LIPOYL"/>
    <property type="match status" value="1"/>
</dbReference>
<keyword evidence="5" id="KW-0436">Ligase</keyword>
<keyword evidence="3" id="KW-0276">Fatty acid metabolism</keyword>
<dbReference type="SUPFAM" id="SSF51230">
    <property type="entry name" value="Single hybrid motif"/>
    <property type="match status" value="1"/>
</dbReference>
<evidence type="ECO:0000256" key="3">
    <source>
        <dbReference type="RuleBase" id="RU364072"/>
    </source>
</evidence>
<keyword evidence="3" id="KW-0444">Lipid biosynthesis</keyword>
<reference evidence="5" key="1">
    <citation type="submission" date="2022-10" db="EMBL/GenBank/DDBJ databases">
        <title>Description of Fervidibacillus gen. nov. in the family Fervidibacillaceae fam. nov. with two species, Fervidibacillus albus sp. nov., and Fervidibacillus halotolerans sp. nov., isolated from tidal flat sediments.</title>
        <authorList>
            <person name="Kwon K.K."/>
            <person name="Yang S.-H."/>
        </authorList>
    </citation>
    <scope>NUCLEOTIDE SEQUENCE</scope>
    <source>
        <strain evidence="5">JCM 19140</strain>
    </source>
</reference>
<evidence type="ECO:0000313" key="5">
    <source>
        <dbReference type="EMBL" id="MCU9613835.1"/>
    </source>
</evidence>
<dbReference type="RefSeq" id="WP_263073075.1">
    <property type="nucleotide sequence ID" value="NZ_JAOUSF010000003.1"/>
</dbReference>
<dbReference type="GO" id="GO:0006633">
    <property type="term" value="P:fatty acid biosynthetic process"/>
    <property type="evidence" value="ECO:0007669"/>
    <property type="project" value="UniProtKB-KW"/>
</dbReference>
<dbReference type="GO" id="GO:0009317">
    <property type="term" value="C:acetyl-CoA carboxylase complex"/>
    <property type="evidence" value="ECO:0007669"/>
    <property type="project" value="InterPro"/>
</dbReference>
<keyword evidence="2 3" id="KW-0092">Biotin</keyword>
<organism evidence="5 6">
    <name type="scientific">Perspicuibacillus lycopersici</name>
    <dbReference type="NCBI Taxonomy" id="1325689"/>
    <lineage>
        <taxon>Bacteria</taxon>
        <taxon>Bacillati</taxon>
        <taxon>Bacillota</taxon>
        <taxon>Bacilli</taxon>
        <taxon>Bacillales</taxon>
        <taxon>Bacillaceae</taxon>
        <taxon>Perspicuibacillus</taxon>
    </lineage>
</organism>
<evidence type="ECO:0000313" key="6">
    <source>
        <dbReference type="Proteomes" id="UP001209318"/>
    </source>
</evidence>
<dbReference type="InterPro" id="IPR000089">
    <property type="entry name" value="Biotin_lipoyl"/>
</dbReference>
<accession>A0AAE3ISK2</accession>
<feature type="domain" description="Lipoyl-binding" evidence="4">
    <location>
        <begin position="92"/>
        <end position="168"/>
    </location>
</feature>
<comment type="caution">
    <text evidence="5">The sequence shown here is derived from an EMBL/GenBank/DDBJ whole genome shotgun (WGS) entry which is preliminary data.</text>
</comment>
<comment type="function">
    <text evidence="3">This protein is a component of the acetyl coenzyme A carboxylase complex; first, biotin carboxylase catalyzes the carboxylation of the carrier protein and then the transcarboxylase transfers the carboxyl group to form malonyl-CoA.</text>
</comment>
<protein>
    <recommendedName>
        <fullName evidence="1 3">Biotin carboxyl carrier protein of acetyl-CoA carboxylase</fullName>
    </recommendedName>
</protein>
<dbReference type="GO" id="GO:0003989">
    <property type="term" value="F:acetyl-CoA carboxylase activity"/>
    <property type="evidence" value="ECO:0007669"/>
    <property type="project" value="InterPro"/>
</dbReference>
<dbReference type="InterPro" id="IPR001249">
    <property type="entry name" value="AcCoA_biotinCC"/>
</dbReference>
<evidence type="ECO:0000256" key="2">
    <source>
        <dbReference type="ARBA" id="ARBA00023267"/>
    </source>
</evidence>
<dbReference type="NCBIfam" id="TIGR00531">
    <property type="entry name" value="BCCP"/>
    <property type="match status" value="1"/>
</dbReference>
<dbReference type="AlphaFoldDB" id="A0AAE3ISK2"/>
<dbReference type="Gene3D" id="2.40.50.100">
    <property type="match status" value="1"/>
</dbReference>
<dbReference type="InterPro" id="IPR050709">
    <property type="entry name" value="Biotin_Carboxyl_Carrier/Decarb"/>
</dbReference>
<dbReference type="PANTHER" id="PTHR45266">
    <property type="entry name" value="OXALOACETATE DECARBOXYLASE ALPHA CHAIN"/>
    <property type="match status" value="1"/>
</dbReference>
<comment type="pathway">
    <text evidence="3">Lipid metabolism; fatty acid biosynthesis.</text>
</comment>
<evidence type="ECO:0000259" key="4">
    <source>
        <dbReference type="PROSITE" id="PS50968"/>
    </source>
</evidence>
<dbReference type="InterPro" id="IPR011053">
    <property type="entry name" value="Single_hybrid_motif"/>
</dbReference>
<dbReference type="CDD" id="cd06850">
    <property type="entry name" value="biotinyl_domain"/>
    <property type="match status" value="1"/>
</dbReference>
<name>A0AAE3ISK2_9BACI</name>
<dbReference type="PRINTS" id="PR01071">
    <property type="entry name" value="ACOABIOTINCC"/>
</dbReference>
<dbReference type="Pfam" id="PF00364">
    <property type="entry name" value="Biotin_lipoyl"/>
    <property type="match status" value="1"/>
</dbReference>
<proteinExistence type="predicted"/>
<gene>
    <name evidence="5" type="primary">accB</name>
    <name evidence="5" type="ORF">OEV98_09700</name>
</gene>
<dbReference type="EMBL" id="JAOUSF010000003">
    <property type="protein sequence ID" value="MCU9613835.1"/>
    <property type="molecule type" value="Genomic_DNA"/>
</dbReference>